<dbReference type="eggNOG" id="COG2340">
    <property type="taxonomic scope" value="Bacteria"/>
</dbReference>
<dbReference type="InterPro" id="IPR014044">
    <property type="entry name" value="CAP_dom"/>
</dbReference>
<evidence type="ECO:0000259" key="1">
    <source>
        <dbReference type="Pfam" id="PF00188"/>
    </source>
</evidence>
<dbReference type="RefSeq" id="WP_035550458.1">
    <property type="nucleotide sequence ID" value="NZ_AWFH01000010.1"/>
</dbReference>
<gene>
    <name evidence="2" type="ORF">HY36_16095</name>
</gene>
<reference evidence="2 3" key="1">
    <citation type="journal article" date="2014" name="Antonie Van Leeuwenhoek">
        <title>Hyphomonas beringensis sp. nov. and Hyphomonas chukchiensis sp. nov., isolated from surface seawater of the Bering Sea and Chukchi Sea.</title>
        <authorList>
            <person name="Li C."/>
            <person name="Lai Q."/>
            <person name="Li G."/>
            <person name="Dong C."/>
            <person name="Wang J."/>
            <person name="Liao Y."/>
            <person name="Shao Z."/>
        </authorList>
    </citation>
    <scope>NUCLEOTIDE SEQUENCE [LARGE SCALE GENOMIC DNA]</scope>
    <source>
        <strain evidence="2 3">22II1-22F38</strain>
    </source>
</reference>
<comment type="caution">
    <text evidence="2">The sequence shown here is derived from an EMBL/GenBank/DDBJ whole genome shotgun (WGS) entry which is preliminary data.</text>
</comment>
<organism evidence="2 3">
    <name type="scientific">Hyphomonas atlantica</name>
    <dbReference type="NCBI Taxonomy" id="1280948"/>
    <lineage>
        <taxon>Bacteria</taxon>
        <taxon>Pseudomonadati</taxon>
        <taxon>Pseudomonadota</taxon>
        <taxon>Alphaproteobacteria</taxon>
        <taxon>Hyphomonadales</taxon>
        <taxon>Hyphomonadaceae</taxon>
        <taxon>Hyphomonas</taxon>
    </lineage>
</organism>
<dbReference type="Pfam" id="PF00188">
    <property type="entry name" value="CAP"/>
    <property type="match status" value="1"/>
</dbReference>
<dbReference type="AlphaFoldDB" id="A0A059E3X4"/>
<evidence type="ECO:0000313" key="3">
    <source>
        <dbReference type="Proteomes" id="UP000024547"/>
    </source>
</evidence>
<dbReference type="GeneID" id="92500592"/>
<dbReference type="SUPFAM" id="SSF55797">
    <property type="entry name" value="PR-1-like"/>
    <property type="match status" value="1"/>
</dbReference>
<dbReference type="OrthoDB" id="9811255at2"/>
<dbReference type="PATRIC" id="fig|1280948.3.peg.1447"/>
<feature type="domain" description="SCP" evidence="1">
    <location>
        <begin position="61"/>
        <end position="178"/>
    </location>
</feature>
<dbReference type="PANTHER" id="PTHR31157">
    <property type="entry name" value="SCP DOMAIN-CONTAINING PROTEIN"/>
    <property type="match status" value="1"/>
</dbReference>
<proteinExistence type="predicted"/>
<dbReference type="EMBL" id="AWFH01000010">
    <property type="protein sequence ID" value="KCZ62290.1"/>
    <property type="molecule type" value="Genomic_DNA"/>
</dbReference>
<dbReference type="PANTHER" id="PTHR31157:SF1">
    <property type="entry name" value="SCP DOMAIN-CONTAINING PROTEIN"/>
    <property type="match status" value="1"/>
</dbReference>
<accession>A0A059E3X4</accession>
<evidence type="ECO:0000313" key="2">
    <source>
        <dbReference type="EMBL" id="KCZ62290.1"/>
    </source>
</evidence>
<dbReference type="STRING" id="1280948.HY36_16095"/>
<protein>
    <recommendedName>
        <fullName evidence="1">SCP domain-containing protein</fullName>
    </recommendedName>
</protein>
<keyword evidence="3" id="KW-1185">Reference proteome</keyword>
<dbReference type="CDD" id="cd05379">
    <property type="entry name" value="CAP_bacterial"/>
    <property type="match status" value="1"/>
</dbReference>
<dbReference type="Gene3D" id="3.40.33.10">
    <property type="entry name" value="CAP"/>
    <property type="match status" value="1"/>
</dbReference>
<dbReference type="InterPro" id="IPR035940">
    <property type="entry name" value="CAP_sf"/>
</dbReference>
<dbReference type="Proteomes" id="UP000024547">
    <property type="component" value="Unassembled WGS sequence"/>
</dbReference>
<sequence>MSISALALAALGLAANADQECDLSDGLALQPAAFQSETVACLQSAQGVEADPFMQTELSRLTDAMRTSQGADGLKSLQSLNEAARIHAYDMATRDYIAHSDPEGRGHLDRVRMLERTHLIGAFGANMAVISDFGTAAEAFNALKSDPVNAANMARSEFDHMGIAAVRANGKIYIVQLFSGVEGRVDSPSPDYVSSKVNSEVRLAQAR</sequence>
<name>A0A059E3X4_9PROT</name>